<dbReference type="InterPro" id="IPR006586">
    <property type="entry name" value="ADAM_Cys-rich"/>
</dbReference>
<evidence type="ECO:0000256" key="1">
    <source>
        <dbReference type="ARBA" id="ARBA00004167"/>
    </source>
</evidence>
<keyword evidence="2 4" id="KW-1015">Disulfide bond</keyword>
<evidence type="ECO:0000256" key="4">
    <source>
        <dbReference type="PROSITE-ProRule" id="PRU00276"/>
    </source>
</evidence>
<dbReference type="AlphaFoldDB" id="A0A8C2SBK5"/>
<dbReference type="GO" id="GO:0006509">
    <property type="term" value="P:membrane protein ectodomain proteolysis"/>
    <property type="evidence" value="ECO:0007669"/>
    <property type="project" value="TreeGrafter"/>
</dbReference>
<evidence type="ECO:0000256" key="2">
    <source>
        <dbReference type="ARBA" id="ARBA00023157"/>
    </source>
</evidence>
<dbReference type="Pfam" id="PF00200">
    <property type="entry name" value="Disintegrin"/>
    <property type="match status" value="1"/>
</dbReference>
<dbReference type="PROSITE" id="PS00427">
    <property type="entry name" value="DISINTEGRIN_1"/>
    <property type="match status" value="1"/>
</dbReference>
<dbReference type="GO" id="GO:0004222">
    <property type="term" value="F:metalloendopeptidase activity"/>
    <property type="evidence" value="ECO:0007669"/>
    <property type="project" value="InterPro"/>
</dbReference>
<organism evidence="8">
    <name type="scientific">Capra hircus</name>
    <name type="common">Goat</name>
    <dbReference type="NCBI Taxonomy" id="9925"/>
    <lineage>
        <taxon>Eukaryota</taxon>
        <taxon>Metazoa</taxon>
        <taxon>Chordata</taxon>
        <taxon>Craniata</taxon>
        <taxon>Vertebrata</taxon>
        <taxon>Euteleostomi</taxon>
        <taxon>Mammalia</taxon>
        <taxon>Eutheria</taxon>
        <taxon>Laurasiatheria</taxon>
        <taxon>Artiodactyla</taxon>
        <taxon>Ruminantia</taxon>
        <taxon>Pecora</taxon>
        <taxon>Bovidae</taxon>
        <taxon>Caprinae</taxon>
        <taxon>Capra</taxon>
    </lineage>
</organism>
<dbReference type="InterPro" id="IPR024079">
    <property type="entry name" value="MetalloPept_cat_dom_sf"/>
</dbReference>
<dbReference type="Gene3D" id="4.10.70.10">
    <property type="entry name" value="Disintegrin domain"/>
    <property type="match status" value="1"/>
</dbReference>
<keyword evidence="4" id="KW-0479">Metal-binding</keyword>
<dbReference type="InterPro" id="IPR001590">
    <property type="entry name" value="Peptidase_M12B"/>
</dbReference>
<feature type="binding site" evidence="4">
    <location>
        <position position="301"/>
    </location>
    <ligand>
        <name>Zn(2+)</name>
        <dbReference type="ChEBI" id="CHEBI:29105"/>
        <note>catalytic</note>
    </ligand>
</feature>
<feature type="chain" id="PRO_5034726732" description="ADAM metallopeptidase domain 9" evidence="5">
    <location>
        <begin position="29"/>
        <end position="491"/>
    </location>
</feature>
<feature type="binding site" evidence="4">
    <location>
        <position position="311"/>
    </location>
    <ligand>
        <name>Zn(2+)</name>
        <dbReference type="ChEBI" id="CHEBI:29105"/>
        <note>catalytic</note>
    </ligand>
</feature>
<feature type="domain" description="Peptidase M12B" evidence="7">
    <location>
        <begin position="203"/>
        <end position="360"/>
    </location>
</feature>
<dbReference type="FunFam" id="4.10.70.10:FF:000001">
    <property type="entry name" value="Disintegrin and metalloproteinase domain-containing protein 22"/>
    <property type="match status" value="1"/>
</dbReference>
<dbReference type="Pfam" id="PF01562">
    <property type="entry name" value="Pep_M12B_propep"/>
    <property type="match status" value="1"/>
</dbReference>
<dbReference type="Pfam" id="PF01421">
    <property type="entry name" value="Reprolysin"/>
    <property type="match status" value="1"/>
</dbReference>
<dbReference type="InterPro" id="IPR002870">
    <property type="entry name" value="Peptidase_M12B_N"/>
</dbReference>
<evidence type="ECO:0008006" key="9">
    <source>
        <dbReference type="Google" id="ProtNLM"/>
    </source>
</evidence>
<accession>A0A8C2SBK5</accession>
<dbReference type="Ensembl" id="ENSCHIT00010056640.1">
    <property type="protein sequence ID" value="ENSCHIP00010040631.1"/>
    <property type="gene ID" value="ENSCHIG00010029832.1"/>
</dbReference>
<evidence type="ECO:0000259" key="7">
    <source>
        <dbReference type="PROSITE" id="PS50215"/>
    </source>
</evidence>
<evidence type="ECO:0000259" key="6">
    <source>
        <dbReference type="PROSITE" id="PS50214"/>
    </source>
</evidence>
<keyword evidence="4" id="KW-0862">Zinc</keyword>
<dbReference type="PANTHER" id="PTHR11905:SF136">
    <property type="entry name" value="DISINTEGRIN AND METALLOPROTEINASE DOMAIN-CONTAINING PROTEIN 9"/>
    <property type="match status" value="1"/>
</dbReference>
<dbReference type="PRINTS" id="PR00289">
    <property type="entry name" value="DISINTEGRIN"/>
</dbReference>
<dbReference type="PANTHER" id="PTHR11905">
    <property type="entry name" value="ADAM A DISINTEGRIN AND METALLOPROTEASE DOMAIN"/>
    <property type="match status" value="1"/>
</dbReference>
<reference evidence="8" key="1">
    <citation type="submission" date="2019-03" db="EMBL/GenBank/DDBJ databases">
        <title>Genome sequencing and reference-guided assembly of Black Bengal Goat (Capra hircus).</title>
        <authorList>
            <person name="Siddiki A.Z."/>
            <person name="Baten A."/>
            <person name="Billah M."/>
            <person name="Alam M.A.U."/>
            <person name="Shawrob K.S.M."/>
            <person name="Saha S."/>
            <person name="Chowdhury M."/>
            <person name="Rahman A.H."/>
            <person name="Stear M."/>
            <person name="Miah G."/>
            <person name="Das G.B."/>
            <person name="Hossain M.M."/>
            <person name="Kumkum M."/>
            <person name="Islam M.S."/>
            <person name="Mollah A.M."/>
            <person name="Ahsan A."/>
            <person name="Tusar F."/>
            <person name="Khan M.K.I."/>
        </authorList>
    </citation>
    <scope>NUCLEOTIDE SEQUENCE [LARGE SCALE GENOMIC DNA]</scope>
</reference>
<name>A0A8C2SBK5_CAPHI</name>
<dbReference type="SMART" id="SM00050">
    <property type="entry name" value="DISIN"/>
    <property type="match status" value="1"/>
</dbReference>
<dbReference type="SUPFAM" id="SSF57552">
    <property type="entry name" value="Blood coagulation inhibitor (disintegrin)"/>
    <property type="match status" value="1"/>
</dbReference>
<dbReference type="SMART" id="SM00608">
    <property type="entry name" value="ACR"/>
    <property type="match status" value="1"/>
</dbReference>
<comment type="caution">
    <text evidence="4">Lacks conserved residue(s) required for the propagation of feature annotation.</text>
</comment>
<feature type="disulfide bond" evidence="3">
    <location>
        <begin position="427"/>
        <end position="447"/>
    </location>
</feature>
<feature type="binding site" evidence="4">
    <location>
        <position position="305"/>
    </location>
    <ligand>
        <name>Zn(2+)</name>
        <dbReference type="ChEBI" id="CHEBI:29105"/>
        <note>catalytic</note>
    </ligand>
</feature>
<evidence type="ECO:0000256" key="5">
    <source>
        <dbReference type="SAM" id="SignalP"/>
    </source>
</evidence>
<dbReference type="GO" id="GO:0005615">
    <property type="term" value="C:extracellular space"/>
    <property type="evidence" value="ECO:0007669"/>
    <property type="project" value="TreeGrafter"/>
</dbReference>
<dbReference type="GO" id="GO:0046872">
    <property type="term" value="F:metal ion binding"/>
    <property type="evidence" value="ECO:0007669"/>
    <property type="project" value="UniProtKB-KW"/>
</dbReference>
<dbReference type="GO" id="GO:0007179">
    <property type="term" value="P:transforming growth factor beta receptor signaling pathway"/>
    <property type="evidence" value="ECO:0007669"/>
    <property type="project" value="TreeGrafter"/>
</dbReference>
<evidence type="ECO:0000256" key="3">
    <source>
        <dbReference type="PROSITE-ProRule" id="PRU00068"/>
    </source>
</evidence>
<dbReference type="FunFam" id="3.40.390.10:FF:000002">
    <property type="entry name" value="Disintegrin and metalloproteinase domain-containing protein 22"/>
    <property type="match status" value="1"/>
</dbReference>
<dbReference type="SUPFAM" id="SSF55486">
    <property type="entry name" value="Metalloproteases ('zincins'), catalytic domain"/>
    <property type="match status" value="1"/>
</dbReference>
<proteinExistence type="predicted"/>
<dbReference type="Pfam" id="PF08516">
    <property type="entry name" value="ADAM_CR"/>
    <property type="match status" value="1"/>
</dbReference>
<protein>
    <recommendedName>
        <fullName evidence="9">ADAM metallopeptidase domain 9</fullName>
    </recommendedName>
</protein>
<feature type="active site" evidence="4">
    <location>
        <position position="302"/>
    </location>
</feature>
<dbReference type="InterPro" id="IPR018358">
    <property type="entry name" value="Disintegrin_CS"/>
</dbReference>
<dbReference type="PROSITE" id="PS50215">
    <property type="entry name" value="ADAM_MEPRO"/>
    <property type="match status" value="1"/>
</dbReference>
<evidence type="ECO:0000313" key="8">
    <source>
        <dbReference type="Ensembl" id="ENSCHIP00010040631.1"/>
    </source>
</evidence>
<dbReference type="GO" id="GO:0033631">
    <property type="term" value="P:cell-cell adhesion mediated by integrin"/>
    <property type="evidence" value="ECO:0007669"/>
    <property type="project" value="TreeGrafter"/>
</dbReference>
<dbReference type="InterPro" id="IPR034027">
    <property type="entry name" value="Reprolysin_adamalysin"/>
</dbReference>
<dbReference type="InterPro" id="IPR036436">
    <property type="entry name" value="Disintegrin_dom_sf"/>
</dbReference>
<dbReference type="CDD" id="cd04269">
    <property type="entry name" value="ZnMc_adamalysin_II_like"/>
    <property type="match status" value="1"/>
</dbReference>
<feature type="disulfide bond" evidence="4">
    <location>
        <begin position="319"/>
        <end position="324"/>
    </location>
</feature>
<keyword evidence="5" id="KW-0732">Signal</keyword>
<feature type="signal peptide" evidence="5">
    <location>
        <begin position="1"/>
        <end position="28"/>
    </location>
</feature>
<dbReference type="GO" id="GO:0005178">
    <property type="term" value="F:integrin binding"/>
    <property type="evidence" value="ECO:0007669"/>
    <property type="project" value="TreeGrafter"/>
</dbReference>
<dbReference type="Gene3D" id="3.40.390.10">
    <property type="entry name" value="Collagenase (Catalytic Domain)"/>
    <property type="match status" value="1"/>
</dbReference>
<dbReference type="PROSITE" id="PS50214">
    <property type="entry name" value="DISINTEGRIN_2"/>
    <property type="match status" value="1"/>
</dbReference>
<sequence length="491" mass="54639">MGSGVGSPSETLRVRWLLLVGLLSPALGGVRSGFQQTSHLSSYEIITPWRLTRERREAPRPFSEQVSYVIQAEGKEHIIHLERNKDLLPKDFVVYTYNKKGALISDYPNTQNHCHYRGYVEGTYDSSIALSDCFGLRGLLHIENVSYGIEPLQNSSHFEHIFYRMDDVHQEPLKCGVSNKVMEEETTKDEEEEHPSITQLLRMYIMLNIRIVLVGLEIWTNENLISMAGGAGDVLSNFVQWREKFLITRRRHDSAQLILKRGFGGTAGMAFVGTVCSRSHAGGINVFGQIPVETFASIVAHELGHNLGMSHDDGRGCHCPVKSCIMNSGASGSKNFSSCSADDFEKLTLNKGGNCLLNIPKRDEAYSAPSCGNRLVDPGEECDCGTPKECESDPCCEGKTCKLKSFAECAYGACCQDCRFRPGGTLCRGKTNECDVPEYCNGSSQFCQPDVFIQNGYPCQNNKAYCYNGMCQYYDAQCQVIFGSSKIFFLY</sequence>
<dbReference type="GO" id="GO:0005886">
    <property type="term" value="C:plasma membrane"/>
    <property type="evidence" value="ECO:0007669"/>
    <property type="project" value="TreeGrafter"/>
</dbReference>
<feature type="domain" description="Disintegrin" evidence="6">
    <location>
        <begin position="368"/>
        <end position="455"/>
    </location>
</feature>
<reference evidence="8" key="2">
    <citation type="submission" date="2025-08" db="UniProtKB">
        <authorList>
            <consortium name="Ensembl"/>
        </authorList>
    </citation>
    <scope>IDENTIFICATION</scope>
</reference>
<dbReference type="InterPro" id="IPR001762">
    <property type="entry name" value="Disintegrin_dom"/>
</dbReference>
<comment type="subcellular location">
    <subcellularLocation>
        <location evidence="1">Membrane</location>
        <topology evidence="1">Single-pass membrane protein</topology>
    </subcellularLocation>
</comment>